<dbReference type="EMBL" id="FOSX01000171">
    <property type="protein sequence ID" value="SFL57094.1"/>
    <property type="molecule type" value="Genomic_DNA"/>
</dbReference>
<evidence type="ECO:0000256" key="1">
    <source>
        <dbReference type="SAM" id="MobiDB-lite"/>
    </source>
</evidence>
<dbReference type="SMART" id="SM00530">
    <property type="entry name" value="HTH_XRE"/>
    <property type="match status" value="1"/>
</dbReference>
<feature type="domain" description="HTH cro/C1-type" evidence="2">
    <location>
        <begin position="59"/>
        <end position="115"/>
    </location>
</feature>
<accession>A0A1I4IS27</accession>
<proteinExistence type="predicted"/>
<evidence type="ECO:0000313" key="4">
    <source>
        <dbReference type="Proteomes" id="UP000199579"/>
    </source>
</evidence>
<feature type="region of interest" description="Disordered" evidence="1">
    <location>
        <begin position="127"/>
        <end position="215"/>
    </location>
</feature>
<feature type="compositionally biased region" description="Polar residues" evidence="1">
    <location>
        <begin position="137"/>
        <end position="146"/>
    </location>
</feature>
<name>A0A1I4IS27_9GAMM</name>
<sequence>MSNRASLLPLHRRSSNRFVNANILANIGQNSRNISVMAKKTAPLLPYTNQLLIELGERLKLARLRRKLTAKQVAERAGMSPMTLRSLEAGGSGVTMGAYLSVMQVLGLEKDLAKLGSSDDLGRQLQDSRLVKRGTARPTQPSSVGQGQRLDAAGKQDSPATMKRTTAVKGSDPNRDRGPMVTTDQASTKSLGTTAVDLASLLKPVKKKRGEHDKQ</sequence>
<evidence type="ECO:0000313" key="3">
    <source>
        <dbReference type="EMBL" id="SFL57094.1"/>
    </source>
</evidence>
<dbReference type="SUPFAM" id="SSF47413">
    <property type="entry name" value="lambda repressor-like DNA-binding domains"/>
    <property type="match status" value="1"/>
</dbReference>
<reference evidence="3 4" key="1">
    <citation type="submission" date="2016-10" db="EMBL/GenBank/DDBJ databases">
        <authorList>
            <person name="de Groot N.N."/>
        </authorList>
    </citation>
    <scope>NUCLEOTIDE SEQUENCE [LARGE SCALE GENOMIC DNA]</scope>
    <source>
        <strain evidence="3 4">DSM 381</strain>
    </source>
</reference>
<dbReference type="Gene3D" id="1.10.260.40">
    <property type="entry name" value="lambda repressor-like DNA-binding domains"/>
    <property type="match status" value="1"/>
</dbReference>
<gene>
    <name evidence="3" type="ORF">SAMN04244574_04680</name>
</gene>
<dbReference type="CDD" id="cd00093">
    <property type="entry name" value="HTH_XRE"/>
    <property type="match status" value="1"/>
</dbReference>
<protein>
    <submittedName>
        <fullName evidence="3">Helix-turn-helix domain-containing protein</fullName>
    </submittedName>
</protein>
<dbReference type="GO" id="GO:0003677">
    <property type="term" value="F:DNA binding"/>
    <property type="evidence" value="ECO:0007669"/>
    <property type="project" value="InterPro"/>
</dbReference>
<dbReference type="InterPro" id="IPR001387">
    <property type="entry name" value="Cro/C1-type_HTH"/>
</dbReference>
<evidence type="ECO:0000259" key="2">
    <source>
        <dbReference type="PROSITE" id="PS50943"/>
    </source>
</evidence>
<dbReference type="AlphaFoldDB" id="A0A1I4IS27"/>
<dbReference type="Proteomes" id="UP000199579">
    <property type="component" value="Unassembled WGS sequence"/>
</dbReference>
<organism evidence="3 4">
    <name type="scientific">Azotobacter beijerinckii</name>
    <dbReference type="NCBI Taxonomy" id="170623"/>
    <lineage>
        <taxon>Bacteria</taxon>
        <taxon>Pseudomonadati</taxon>
        <taxon>Pseudomonadota</taxon>
        <taxon>Gammaproteobacteria</taxon>
        <taxon>Pseudomonadales</taxon>
        <taxon>Pseudomonadaceae</taxon>
        <taxon>Azotobacter</taxon>
    </lineage>
</organism>
<dbReference type="PROSITE" id="PS50943">
    <property type="entry name" value="HTH_CROC1"/>
    <property type="match status" value="1"/>
</dbReference>
<feature type="compositionally biased region" description="Polar residues" evidence="1">
    <location>
        <begin position="182"/>
        <end position="193"/>
    </location>
</feature>
<dbReference type="Pfam" id="PF13560">
    <property type="entry name" value="HTH_31"/>
    <property type="match status" value="1"/>
</dbReference>
<dbReference type="InterPro" id="IPR010982">
    <property type="entry name" value="Lambda_DNA-bd_dom_sf"/>
</dbReference>